<dbReference type="EMBL" id="VLJV01000001">
    <property type="protein sequence ID" value="TWH22839.1"/>
    <property type="molecule type" value="Genomic_DNA"/>
</dbReference>
<keyword evidence="3" id="KW-1185">Reference proteome</keyword>
<evidence type="ECO:0000313" key="3">
    <source>
        <dbReference type="Proteomes" id="UP000317303"/>
    </source>
</evidence>
<dbReference type="PANTHER" id="PTHR35525">
    <property type="entry name" value="BLL6575 PROTEIN"/>
    <property type="match status" value="1"/>
</dbReference>
<evidence type="ECO:0000259" key="1">
    <source>
        <dbReference type="Pfam" id="PF11706"/>
    </source>
</evidence>
<dbReference type="InterPro" id="IPR010852">
    <property type="entry name" value="ABATE"/>
</dbReference>
<reference evidence="2 3" key="1">
    <citation type="submission" date="2019-07" db="EMBL/GenBank/DDBJ databases">
        <title>R&amp;d 2014.</title>
        <authorList>
            <person name="Klenk H.-P."/>
        </authorList>
    </citation>
    <scope>NUCLEOTIDE SEQUENCE [LARGE SCALE GENOMIC DNA]</scope>
    <source>
        <strain evidence="2 3">DSM 43194</strain>
    </source>
</reference>
<dbReference type="Gene3D" id="1.10.3300.10">
    <property type="entry name" value="Jann2411-like domain"/>
    <property type="match status" value="1"/>
</dbReference>
<organism evidence="2 3">
    <name type="scientific">Prauserella rugosa</name>
    <dbReference type="NCBI Taxonomy" id="43354"/>
    <lineage>
        <taxon>Bacteria</taxon>
        <taxon>Bacillati</taxon>
        <taxon>Actinomycetota</taxon>
        <taxon>Actinomycetes</taxon>
        <taxon>Pseudonocardiales</taxon>
        <taxon>Pseudonocardiaceae</taxon>
        <taxon>Prauserella</taxon>
    </lineage>
</organism>
<dbReference type="Proteomes" id="UP000317303">
    <property type="component" value="Unassembled WGS sequence"/>
</dbReference>
<dbReference type="AlphaFoldDB" id="A0A660CMD1"/>
<name>A0A660CMD1_9PSEU</name>
<dbReference type="SUPFAM" id="SSF160904">
    <property type="entry name" value="Jann2411-like"/>
    <property type="match status" value="1"/>
</dbReference>
<feature type="domain" description="Zinc finger CGNR" evidence="1">
    <location>
        <begin position="122"/>
        <end position="163"/>
    </location>
</feature>
<dbReference type="InterPro" id="IPR023286">
    <property type="entry name" value="ABATE_dom_sf"/>
</dbReference>
<sequence>MPDVPVLEMRDVVEFVNEFSDAAREAAGEQHTRYPDAAELLVWTAPLPGIDGLVEAANAIHPLFAASGSTRERLNELLRSLRPTPVAAADGLRWTVDHPADVLLTALATAVLAWLLRHGPDRLGTCGGADCADVYADSSPAGRRRFCSTTCLNRHKVAAHRRRAAGTD</sequence>
<dbReference type="PANTHER" id="PTHR35525:SF3">
    <property type="entry name" value="BLL6575 PROTEIN"/>
    <property type="match status" value="1"/>
</dbReference>
<dbReference type="OrthoDB" id="3211108at2"/>
<dbReference type="Pfam" id="PF11706">
    <property type="entry name" value="zf-CGNR"/>
    <property type="match status" value="1"/>
</dbReference>
<evidence type="ECO:0000313" key="2">
    <source>
        <dbReference type="EMBL" id="TWH22839.1"/>
    </source>
</evidence>
<comment type="caution">
    <text evidence="2">The sequence shown here is derived from an EMBL/GenBank/DDBJ whole genome shotgun (WGS) entry which is preliminary data.</text>
</comment>
<dbReference type="InterPro" id="IPR021005">
    <property type="entry name" value="Znf_CGNR"/>
</dbReference>
<protein>
    <submittedName>
        <fullName evidence="2">Putative RNA-binding Zn ribbon-like protein</fullName>
    </submittedName>
</protein>
<accession>A0A660CMD1</accession>
<gene>
    <name evidence="2" type="ORF">JD82_04731</name>
</gene>
<proteinExistence type="predicted"/>
<dbReference type="RefSeq" id="WP_145600648.1">
    <property type="nucleotide sequence ID" value="NZ_JOIJ01000004.1"/>
</dbReference>